<feature type="compositionally biased region" description="Basic residues" evidence="1">
    <location>
        <begin position="63"/>
        <end position="74"/>
    </location>
</feature>
<comment type="caution">
    <text evidence="2">The sequence shown here is derived from an EMBL/GenBank/DDBJ whole genome shotgun (WGS) entry which is preliminary data.</text>
</comment>
<keyword evidence="3" id="KW-1185">Reference proteome</keyword>
<organism evidence="2 3">
    <name type="scientific">Blepharisma stoltei</name>
    <dbReference type="NCBI Taxonomy" id="1481888"/>
    <lineage>
        <taxon>Eukaryota</taxon>
        <taxon>Sar</taxon>
        <taxon>Alveolata</taxon>
        <taxon>Ciliophora</taxon>
        <taxon>Postciliodesmatophora</taxon>
        <taxon>Heterotrichea</taxon>
        <taxon>Heterotrichida</taxon>
        <taxon>Blepharismidae</taxon>
        <taxon>Blepharisma</taxon>
    </lineage>
</organism>
<accession>A0AAU9J8H2</accession>
<evidence type="ECO:0000256" key="1">
    <source>
        <dbReference type="SAM" id="MobiDB-lite"/>
    </source>
</evidence>
<dbReference type="AlphaFoldDB" id="A0AAU9J8H2"/>
<protein>
    <submittedName>
        <fullName evidence="2">Uncharacterized protein</fullName>
    </submittedName>
</protein>
<reference evidence="2" key="1">
    <citation type="submission" date="2021-09" db="EMBL/GenBank/DDBJ databases">
        <authorList>
            <consortium name="AG Swart"/>
            <person name="Singh M."/>
            <person name="Singh A."/>
            <person name="Seah K."/>
            <person name="Emmerich C."/>
        </authorList>
    </citation>
    <scope>NUCLEOTIDE SEQUENCE</scope>
    <source>
        <strain evidence="2">ATCC30299</strain>
    </source>
</reference>
<sequence>MKKVFCCCWKKQASKKSTDSGTSRTSGSTNGPHDINHTKNKEDKAHAISETPILIENSESKIHTKSPRKDKRSHTQGLSPTDHPLSTYVFPRTSTSNY</sequence>
<feature type="compositionally biased region" description="Basic and acidic residues" evidence="1">
    <location>
        <begin position="34"/>
        <end position="47"/>
    </location>
</feature>
<gene>
    <name evidence="2" type="ORF">BSTOLATCC_MIC33158</name>
</gene>
<proteinExistence type="predicted"/>
<evidence type="ECO:0000313" key="2">
    <source>
        <dbReference type="EMBL" id="CAG9323257.1"/>
    </source>
</evidence>
<feature type="region of interest" description="Disordered" evidence="1">
    <location>
        <begin position="11"/>
        <end position="98"/>
    </location>
</feature>
<name>A0AAU9J8H2_9CILI</name>
<evidence type="ECO:0000313" key="3">
    <source>
        <dbReference type="Proteomes" id="UP001162131"/>
    </source>
</evidence>
<dbReference type="Proteomes" id="UP001162131">
    <property type="component" value="Unassembled WGS sequence"/>
</dbReference>
<dbReference type="EMBL" id="CAJZBQ010000033">
    <property type="protein sequence ID" value="CAG9323257.1"/>
    <property type="molecule type" value="Genomic_DNA"/>
</dbReference>
<feature type="compositionally biased region" description="Low complexity" evidence="1">
    <location>
        <begin position="19"/>
        <end position="29"/>
    </location>
</feature>